<accession>A0ABP9KCJ2</accession>
<keyword evidence="9" id="KW-1185">Reference proteome</keyword>
<dbReference type="InterPro" id="IPR005123">
    <property type="entry name" value="Oxoglu/Fe-dep_dioxygenase_dom"/>
</dbReference>
<dbReference type="Proteomes" id="UP001500518">
    <property type="component" value="Unassembled WGS sequence"/>
</dbReference>
<keyword evidence="5" id="KW-0560">Oxidoreductase</keyword>
<dbReference type="Pfam" id="PF13640">
    <property type="entry name" value="2OG-FeII_Oxy_3"/>
    <property type="match status" value="1"/>
</dbReference>
<evidence type="ECO:0000256" key="3">
    <source>
        <dbReference type="ARBA" id="ARBA00022896"/>
    </source>
</evidence>
<sequence>MRNPLAPSPLTSDDPMADPARLAAFGERVRTALDANPQAQRLGGEKVDIYLLPDFLTRKDCKRLSRTVDSRIGPSDLFKGTQVDGFRTSSTHYFDREDEATRELEQRLDDTLGIDHRHVEVPQGQRYRTGQQFRHHFDYFTTDQVYWQQERQRGGQRTWTAMVFLNEPAAGGETDFPELGLSIKPQRGAMLTWNNMDRDGRPNPATLHAGTPVIEGDKYIVTQWYRQGAWSLELR</sequence>
<protein>
    <recommendedName>
        <fullName evidence="7">Fe2OG dioxygenase domain-containing protein</fullName>
    </recommendedName>
</protein>
<dbReference type="RefSeq" id="WP_346032635.1">
    <property type="nucleotide sequence ID" value="NZ_BAABHV010000010.1"/>
</dbReference>
<feature type="domain" description="Fe2OG dioxygenase" evidence="7">
    <location>
        <begin position="118"/>
        <end position="227"/>
    </location>
</feature>
<evidence type="ECO:0000259" key="7">
    <source>
        <dbReference type="PROSITE" id="PS51471"/>
    </source>
</evidence>
<dbReference type="InterPro" id="IPR045054">
    <property type="entry name" value="P4HA-like"/>
</dbReference>
<comment type="caution">
    <text evidence="8">The sequence shown here is derived from an EMBL/GenBank/DDBJ whole genome shotgun (WGS) entry which is preliminary data.</text>
</comment>
<organism evidence="8 9">
    <name type="scientific">Erythrobacter westpacificensis</name>
    <dbReference type="NCBI Taxonomy" id="1055231"/>
    <lineage>
        <taxon>Bacteria</taxon>
        <taxon>Pseudomonadati</taxon>
        <taxon>Pseudomonadota</taxon>
        <taxon>Alphaproteobacteria</taxon>
        <taxon>Sphingomonadales</taxon>
        <taxon>Erythrobacteraceae</taxon>
        <taxon>Erythrobacter/Porphyrobacter group</taxon>
        <taxon>Erythrobacter</taxon>
    </lineage>
</organism>
<keyword evidence="6" id="KW-0408">Iron</keyword>
<dbReference type="SMART" id="SM00702">
    <property type="entry name" value="P4Hc"/>
    <property type="match status" value="1"/>
</dbReference>
<keyword evidence="2" id="KW-0479">Metal-binding</keyword>
<evidence type="ECO:0000256" key="2">
    <source>
        <dbReference type="ARBA" id="ARBA00022723"/>
    </source>
</evidence>
<dbReference type="PROSITE" id="PS51471">
    <property type="entry name" value="FE2OG_OXY"/>
    <property type="match status" value="1"/>
</dbReference>
<evidence type="ECO:0000256" key="6">
    <source>
        <dbReference type="ARBA" id="ARBA00023004"/>
    </source>
</evidence>
<evidence type="ECO:0000256" key="1">
    <source>
        <dbReference type="ARBA" id="ARBA00001961"/>
    </source>
</evidence>
<dbReference type="InterPro" id="IPR044862">
    <property type="entry name" value="Pro_4_hyd_alph_FE2OG_OXY"/>
</dbReference>
<keyword evidence="3" id="KW-0847">Vitamin C</keyword>
<evidence type="ECO:0000313" key="8">
    <source>
        <dbReference type="EMBL" id="GAA5054024.1"/>
    </source>
</evidence>
<comment type="cofactor">
    <cofactor evidence="1">
        <name>L-ascorbate</name>
        <dbReference type="ChEBI" id="CHEBI:38290"/>
    </cofactor>
</comment>
<name>A0ABP9KCJ2_9SPHN</name>
<dbReference type="InterPro" id="IPR006620">
    <property type="entry name" value="Pro_4_hyd_alph"/>
</dbReference>
<evidence type="ECO:0000256" key="5">
    <source>
        <dbReference type="ARBA" id="ARBA00023002"/>
    </source>
</evidence>
<dbReference type="PANTHER" id="PTHR10869:SF246">
    <property type="entry name" value="TRANSMEMBRANE PROLYL 4-HYDROXYLASE"/>
    <property type="match status" value="1"/>
</dbReference>
<gene>
    <name evidence="8" type="ORF">GCM10023208_16480</name>
</gene>
<reference evidence="9" key="1">
    <citation type="journal article" date="2019" name="Int. J. Syst. Evol. Microbiol.">
        <title>The Global Catalogue of Microorganisms (GCM) 10K type strain sequencing project: providing services to taxonomists for standard genome sequencing and annotation.</title>
        <authorList>
            <consortium name="The Broad Institute Genomics Platform"/>
            <consortium name="The Broad Institute Genome Sequencing Center for Infectious Disease"/>
            <person name="Wu L."/>
            <person name="Ma J."/>
        </authorList>
    </citation>
    <scope>NUCLEOTIDE SEQUENCE [LARGE SCALE GENOMIC DNA]</scope>
    <source>
        <strain evidence="9">JCM 18014</strain>
    </source>
</reference>
<dbReference type="Gene3D" id="2.60.120.620">
    <property type="entry name" value="q2cbj1_9rhob like domain"/>
    <property type="match status" value="1"/>
</dbReference>
<evidence type="ECO:0000313" key="9">
    <source>
        <dbReference type="Proteomes" id="UP001500518"/>
    </source>
</evidence>
<proteinExistence type="predicted"/>
<evidence type="ECO:0000256" key="4">
    <source>
        <dbReference type="ARBA" id="ARBA00022964"/>
    </source>
</evidence>
<dbReference type="PANTHER" id="PTHR10869">
    <property type="entry name" value="PROLYL 4-HYDROXYLASE ALPHA SUBUNIT"/>
    <property type="match status" value="1"/>
</dbReference>
<dbReference type="EMBL" id="BAABHV010000010">
    <property type="protein sequence ID" value="GAA5054024.1"/>
    <property type="molecule type" value="Genomic_DNA"/>
</dbReference>
<keyword evidence="4" id="KW-0223">Dioxygenase</keyword>